<accession>A0A183AAX4</accession>
<dbReference type="AlphaFoldDB" id="A0A183AAX4"/>
<proteinExistence type="inferred from homology"/>
<evidence type="ECO:0000256" key="2">
    <source>
        <dbReference type="RuleBase" id="RU000411"/>
    </source>
</evidence>
<evidence type="ECO:0000313" key="5">
    <source>
        <dbReference type="Proteomes" id="UP000272942"/>
    </source>
</evidence>
<dbReference type="Gene3D" id="2.30.39.10">
    <property type="entry name" value="Alpha-1-antitrypsin, domain 1"/>
    <property type="match status" value="1"/>
</dbReference>
<dbReference type="EMBL" id="UZAN01041003">
    <property type="protein sequence ID" value="VDP71658.1"/>
    <property type="molecule type" value="Genomic_DNA"/>
</dbReference>
<dbReference type="InterPro" id="IPR023796">
    <property type="entry name" value="Serpin_dom"/>
</dbReference>
<dbReference type="InterPro" id="IPR042178">
    <property type="entry name" value="Serpin_sf_1"/>
</dbReference>
<evidence type="ECO:0000259" key="3">
    <source>
        <dbReference type="SMART" id="SM00093"/>
    </source>
</evidence>
<dbReference type="Pfam" id="PF00079">
    <property type="entry name" value="Serpin"/>
    <property type="match status" value="2"/>
</dbReference>
<dbReference type="GO" id="GO:0004867">
    <property type="term" value="F:serine-type endopeptidase inhibitor activity"/>
    <property type="evidence" value="ECO:0007669"/>
    <property type="project" value="InterPro"/>
</dbReference>
<feature type="domain" description="Serpin" evidence="3">
    <location>
        <begin position="25"/>
        <end position="346"/>
    </location>
</feature>
<protein>
    <submittedName>
        <fullName evidence="6">SERPIN domain-containing protein</fullName>
    </submittedName>
</protein>
<dbReference type="PROSITE" id="PS00284">
    <property type="entry name" value="SERPIN"/>
    <property type="match status" value="1"/>
</dbReference>
<reference evidence="4 5" key="2">
    <citation type="submission" date="2018-11" db="EMBL/GenBank/DDBJ databases">
        <authorList>
            <consortium name="Pathogen Informatics"/>
        </authorList>
    </citation>
    <scope>NUCLEOTIDE SEQUENCE [LARGE SCALE GENOMIC DNA]</scope>
    <source>
        <strain evidence="4 5">Egypt</strain>
    </source>
</reference>
<dbReference type="SMART" id="SM00093">
    <property type="entry name" value="SERPIN"/>
    <property type="match status" value="1"/>
</dbReference>
<dbReference type="SUPFAM" id="SSF56574">
    <property type="entry name" value="Serpins"/>
    <property type="match status" value="1"/>
</dbReference>
<dbReference type="Gene3D" id="3.30.497.10">
    <property type="entry name" value="Antithrombin, subunit I, domain 2"/>
    <property type="match status" value="1"/>
</dbReference>
<dbReference type="InterPro" id="IPR036186">
    <property type="entry name" value="Serpin_sf"/>
</dbReference>
<evidence type="ECO:0000313" key="6">
    <source>
        <dbReference type="WBParaSite" id="ECPE_0000411701-mRNA-1"/>
    </source>
</evidence>
<dbReference type="GO" id="GO:0005615">
    <property type="term" value="C:extracellular space"/>
    <property type="evidence" value="ECO:0007669"/>
    <property type="project" value="InterPro"/>
</dbReference>
<dbReference type="InterPro" id="IPR023795">
    <property type="entry name" value="Serpin_CS"/>
</dbReference>
<comment type="similarity">
    <text evidence="1 2">Belongs to the serpin family.</text>
</comment>
<evidence type="ECO:0000313" key="4">
    <source>
        <dbReference type="EMBL" id="VDP71658.1"/>
    </source>
</evidence>
<dbReference type="InterPro" id="IPR042185">
    <property type="entry name" value="Serpin_sf_2"/>
</dbReference>
<dbReference type="InterPro" id="IPR000215">
    <property type="entry name" value="Serpin_fam"/>
</dbReference>
<organism evidence="6">
    <name type="scientific">Echinostoma caproni</name>
    <dbReference type="NCBI Taxonomy" id="27848"/>
    <lineage>
        <taxon>Eukaryota</taxon>
        <taxon>Metazoa</taxon>
        <taxon>Spiralia</taxon>
        <taxon>Lophotrochozoa</taxon>
        <taxon>Platyhelminthes</taxon>
        <taxon>Trematoda</taxon>
        <taxon>Digenea</taxon>
        <taxon>Plagiorchiida</taxon>
        <taxon>Echinostomata</taxon>
        <taxon>Echinostomatoidea</taxon>
        <taxon>Echinostomatidae</taxon>
        <taxon>Echinostoma</taxon>
    </lineage>
</organism>
<gene>
    <name evidence="4" type="ORF">ECPE_LOCUS4109</name>
</gene>
<dbReference type="Proteomes" id="UP000272942">
    <property type="component" value="Unassembled WGS sequence"/>
</dbReference>
<keyword evidence="5" id="KW-1185">Reference proteome</keyword>
<reference evidence="6" key="1">
    <citation type="submission" date="2016-06" db="UniProtKB">
        <authorList>
            <consortium name="WormBaseParasite"/>
        </authorList>
    </citation>
    <scope>IDENTIFICATION</scope>
</reference>
<dbReference type="PANTHER" id="PTHR11461:SF211">
    <property type="entry name" value="GH10112P-RELATED"/>
    <property type="match status" value="1"/>
</dbReference>
<dbReference type="OrthoDB" id="1063785at2759"/>
<dbReference type="WBParaSite" id="ECPE_0000411701-mRNA-1">
    <property type="protein sequence ID" value="ECPE_0000411701-mRNA-1"/>
    <property type="gene ID" value="ECPE_0000411701"/>
</dbReference>
<dbReference type="PANTHER" id="PTHR11461">
    <property type="entry name" value="SERINE PROTEASE INHIBITOR, SERPIN"/>
    <property type="match status" value="1"/>
</dbReference>
<name>A0A183AAX4_9TREM</name>
<evidence type="ECO:0000256" key="1">
    <source>
        <dbReference type="ARBA" id="ARBA00009500"/>
    </source>
</evidence>
<sequence>MCKPLRPPNVDKLYANQPSHVWFIQSYLSKTAREIPENDYLTCPVGVLLLLTTLLGSGAARADTGSQIAQTLRLRAQMELNDLRYARDEARSLYRMIHSEMTSAQTYMDNYRVPIIHVSNGIFIKEGYHLQTEFRRSILDEFHGQERELNFQNQSHAAKEINYWVNTETKGLIPRFFRSPDELPRDSRLVVFNIFTFKESWARPFAPYSTVVADFWIKEGHAIRVPMMSTVEMVDYADFSDRGFTLIRKRMKPTQSRLIDTFTFQMFSHSIGITTTERLYISMLRQGTVLKVDETGIEAAAATAVVTVPTSALRATVDFHVDQPFVCFLYDAELQIPLLAARIARPMGG</sequence>